<evidence type="ECO:0000313" key="7">
    <source>
        <dbReference type="EMBL" id="KCW54213.1"/>
    </source>
</evidence>
<evidence type="ECO:0000256" key="3">
    <source>
        <dbReference type="ARBA" id="ARBA00022679"/>
    </source>
</evidence>
<evidence type="ECO:0000256" key="4">
    <source>
        <dbReference type="ARBA" id="ARBA00022786"/>
    </source>
</evidence>
<dbReference type="SUPFAM" id="SSF48371">
    <property type="entry name" value="ARM repeat"/>
    <property type="match status" value="1"/>
</dbReference>
<name>A0A059AK50_EUCGR</name>
<comment type="function">
    <text evidence="5">Functions as an E3 ubiquitin ligase.</text>
</comment>
<dbReference type="Gene3D" id="3.30.40.10">
    <property type="entry name" value="Zinc/RING finger domain, C3HC4 (zinc finger)"/>
    <property type="match status" value="1"/>
</dbReference>
<dbReference type="InterPro" id="IPR045210">
    <property type="entry name" value="RING-Ubox_PUB"/>
</dbReference>
<dbReference type="AlphaFoldDB" id="A0A059AK50"/>
<dbReference type="InParanoid" id="A0A059AK50"/>
<dbReference type="GO" id="GO:0016567">
    <property type="term" value="P:protein ubiquitination"/>
    <property type="evidence" value="ECO:0007669"/>
    <property type="project" value="UniProtKB-UniRule"/>
</dbReference>
<comment type="catalytic activity">
    <reaction evidence="1 5">
        <text>S-ubiquitinyl-[E2 ubiquitin-conjugating enzyme]-L-cysteine + [acceptor protein]-L-lysine = [E2 ubiquitin-conjugating enzyme]-L-cysteine + N(6)-ubiquitinyl-[acceptor protein]-L-lysine.</text>
        <dbReference type="EC" id="2.3.2.27"/>
    </reaction>
</comment>
<dbReference type="eggNOG" id="ENOG502QWES">
    <property type="taxonomic scope" value="Eukaryota"/>
</dbReference>
<accession>A0A059AK50</accession>
<feature type="domain" description="U-box" evidence="6">
    <location>
        <begin position="7"/>
        <end position="81"/>
    </location>
</feature>
<dbReference type="OMA" id="GRACMVQ"/>
<protein>
    <recommendedName>
        <fullName evidence="5 6">U-box domain-containing protein</fullName>
        <ecNumber evidence="5">2.3.2.27</ecNumber>
    </recommendedName>
    <alternativeName>
        <fullName evidence="5">RING-type E3 ubiquitin transferase PUB</fullName>
    </alternativeName>
</protein>
<dbReference type="GO" id="GO:0061630">
    <property type="term" value="F:ubiquitin protein ligase activity"/>
    <property type="evidence" value="ECO:0007669"/>
    <property type="project" value="UniProtKB-UniRule"/>
</dbReference>
<dbReference type="FunFam" id="3.30.40.10:FF:000442">
    <property type="entry name" value="RING-type E3 ubiquitin transferase"/>
    <property type="match status" value="1"/>
</dbReference>
<keyword evidence="4 5" id="KW-0833">Ubl conjugation pathway</keyword>
<gene>
    <name evidence="7" type="ORF">EUGRSUZ_I00196</name>
</gene>
<evidence type="ECO:0000256" key="2">
    <source>
        <dbReference type="ARBA" id="ARBA00004906"/>
    </source>
</evidence>
<dbReference type="PROSITE" id="PS51698">
    <property type="entry name" value="U_BOX"/>
    <property type="match status" value="1"/>
</dbReference>
<dbReference type="SMART" id="SM00504">
    <property type="entry name" value="Ubox"/>
    <property type="match status" value="1"/>
</dbReference>
<dbReference type="UniPathway" id="UPA00143"/>
<dbReference type="Gramene" id="KCW54213">
    <property type="protein sequence ID" value="KCW54213"/>
    <property type="gene ID" value="EUGRSUZ_I00196"/>
</dbReference>
<proteinExistence type="predicted"/>
<dbReference type="CDD" id="cd16664">
    <property type="entry name" value="RING-Ubox_PUB"/>
    <property type="match status" value="1"/>
</dbReference>
<organism evidence="7">
    <name type="scientific">Eucalyptus grandis</name>
    <name type="common">Flooded gum</name>
    <dbReference type="NCBI Taxonomy" id="71139"/>
    <lineage>
        <taxon>Eukaryota</taxon>
        <taxon>Viridiplantae</taxon>
        <taxon>Streptophyta</taxon>
        <taxon>Embryophyta</taxon>
        <taxon>Tracheophyta</taxon>
        <taxon>Spermatophyta</taxon>
        <taxon>Magnoliopsida</taxon>
        <taxon>eudicotyledons</taxon>
        <taxon>Gunneridae</taxon>
        <taxon>Pentapetalae</taxon>
        <taxon>rosids</taxon>
        <taxon>malvids</taxon>
        <taxon>Myrtales</taxon>
        <taxon>Myrtaceae</taxon>
        <taxon>Myrtoideae</taxon>
        <taxon>Eucalypteae</taxon>
        <taxon>Eucalyptus</taxon>
    </lineage>
</organism>
<dbReference type="InterPro" id="IPR016024">
    <property type="entry name" value="ARM-type_fold"/>
</dbReference>
<dbReference type="Pfam" id="PF04564">
    <property type="entry name" value="U-box"/>
    <property type="match status" value="1"/>
</dbReference>
<evidence type="ECO:0000256" key="1">
    <source>
        <dbReference type="ARBA" id="ARBA00000900"/>
    </source>
</evidence>
<dbReference type="Gene3D" id="1.25.10.10">
    <property type="entry name" value="Leucine-rich Repeat Variant"/>
    <property type="match status" value="2"/>
</dbReference>
<dbReference type="InterPro" id="IPR013083">
    <property type="entry name" value="Znf_RING/FYVE/PHD"/>
</dbReference>
<reference evidence="7" key="1">
    <citation type="submission" date="2013-07" db="EMBL/GenBank/DDBJ databases">
        <title>The genome of Eucalyptus grandis.</title>
        <authorList>
            <person name="Schmutz J."/>
            <person name="Hayes R."/>
            <person name="Myburg A."/>
            <person name="Tuskan G."/>
            <person name="Grattapaglia D."/>
            <person name="Rokhsar D.S."/>
        </authorList>
    </citation>
    <scope>NUCLEOTIDE SEQUENCE</scope>
    <source>
        <tissue evidence="7">Leaf extractions</tissue>
    </source>
</reference>
<dbReference type="SUPFAM" id="SSF57850">
    <property type="entry name" value="RING/U-box"/>
    <property type="match status" value="1"/>
</dbReference>
<dbReference type="InterPro" id="IPR045185">
    <property type="entry name" value="PUB22/23/24-like"/>
</dbReference>
<dbReference type="PANTHER" id="PTHR22849">
    <property type="entry name" value="WDSAM1 PROTEIN"/>
    <property type="match status" value="1"/>
</dbReference>
<dbReference type="PANTHER" id="PTHR22849:SF103">
    <property type="entry name" value="U-BOX DOMAIN-CONTAINING PROTEIN"/>
    <property type="match status" value="1"/>
</dbReference>
<keyword evidence="3 5" id="KW-0808">Transferase</keyword>
<dbReference type="InterPro" id="IPR058678">
    <property type="entry name" value="ARM_PUB"/>
</dbReference>
<comment type="pathway">
    <text evidence="2 5">Protein modification; protein ubiquitination.</text>
</comment>
<sequence length="403" mass="44605">MKDPEMAVPHLFRCPISLDLFTDPVTLCTGQTYDRSSIEKWLAAGNLTCPVTMQRLHDPSVVPNHTLRHLIEQWLQLSCEAGGMIDPDRGLIALRHSLESPESTLADKVHTLRRIQVLSAESPLKCAAFLRLGFLPMLLELIFGYAESRAPSAPSPDHVHFVDQALSCILKLLDLGELQCLNMLKEQSKLSSFLALFEHGTVTTKISLCRLVETMSSSFQTKELFTMLGHRFQLIRGMILLLHQKPEVSEAAIKAISSLCSVESIREILLREGLINGLLAYILHAKTQERASAAPLGMRLLEHLLGIEKAKEAILDEPQGITSALVKTLFRISDLEGSDSAVNSLILLCYDSSEAREAALKAGALTQLLLLLQSQCADTTKTKARMLLKLLRSSKRTTNKKHA</sequence>
<dbReference type="Pfam" id="PF25598">
    <property type="entry name" value="ARM_PUB"/>
    <property type="match status" value="1"/>
</dbReference>
<dbReference type="InterPro" id="IPR011989">
    <property type="entry name" value="ARM-like"/>
</dbReference>
<evidence type="ECO:0000259" key="6">
    <source>
        <dbReference type="PROSITE" id="PS51698"/>
    </source>
</evidence>
<dbReference type="EMBL" id="KK198761">
    <property type="protein sequence ID" value="KCW54213.1"/>
    <property type="molecule type" value="Genomic_DNA"/>
</dbReference>
<evidence type="ECO:0000256" key="5">
    <source>
        <dbReference type="RuleBase" id="RU369093"/>
    </source>
</evidence>
<dbReference type="EC" id="2.3.2.27" evidence="5"/>
<dbReference type="InterPro" id="IPR003613">
    <property type="entry name" value="Ubox_domain"/>
</dbReference>